<reference evidence="2 4" key="1">
    <citation type="submission" date="2020-03" db="EMBL/GenBank/DDBJ databases">
        <title>Draft genome sequences of bacterial isolates from the female urobiome.</title>
        <authorList>
            <person name="Miller-Ensminger T."/>
            <person name="Wolfe A.J."/>
            <person name="Putonti C."/>
        </authorList>
    </citation>
    <scope>NUCLEOTIDE SEQUENCE [LARGE SCALE GENOMIC DNA]</scope>
    <source>
        <strain evidence="2 4">UMB8490</strain>
    </source>
</reference>
<dbReference type="EMBL" id="JAAUVV010000008">
    <property type="protein sequence ID" value="NJJ03857.1"/>
    <property type="molecule type" value="Genomic_DNA"/>
</dbReference>
<dbReference type="AlphaFoldDB" id="A0AAP7CC57"/>
<feature type="chain" id="PRO_5042829540" description="Lipoprotein" evidence="1">
    <location>
        <begin position="23"/>
        <end position="131"/>
    </location>
</feature>
<accession>A0AAP7CC57</accession>
<evidence type="ECO:0008006" key="6">
    <source>
        <dbReference type="Google" id="ProtNLM"/>
    </source>
</evidence>
<evidence type="ECO:0000313" key="4">
    <source>
        <dbReference type="Proteomes" id="UP000591626"/>
    </source>
</evidence>
<dbReference type="Proteomes" id="UP000683520">
    <property type="component" value="Chromosome"/>
</dbReference>
<evidence type="ECO:0000313" key="5">
    <source>
        <dbReference type="Proteomes" id="UP000683520"/>
    </source>
</evidence>
<reference evidence="3 5" key="2">
    <citation type="submission" date="2021-06" db="EMBL/GenBank/DDBJ databases">
        <title>FDA dAtabase for Regulatory Grade micrObial Sequences (FDA-ARGOS): Supporting development and validation of Infectious Disease Dx tests.</title>
        <authorList>
            <person name="Sproer C."/>
            <person name="Gronow S."/>
            <person name="Severitt S."/>
            <person name="Schroder I."/>
            <person name="Tallon L."/>
            <person name="Sadzewicz L."/>
            <person name="Zhao X."/>
            <person name="Boylan J."/>
            <person name="Ott S."/>
            <person name="Bowen H."/>
            <person name="Vavikolanu K."/>
            <person name="Mehta A."/>
            <person name="Aluvathingal J."/>
            <person name="Nadendla S."/>
            <person name="Lowell S."/>
            <person name="Myers T."/>
            <person name="Yan Y."/>
        </authorList>
    </citation>
    <scope>NUCLEOTIDE SEQUENCE [LARGE SCALE GENOMIC DNA]</scope>
    <source>
        <strain evidence="3 5">FDAARGOS 1425</strain>
    </source>
</reference>
<gene>
    <name evidence="2" type="ORF">HC138_05740</name>
    <name evidence="3" type="ORF">I6L55_07650</name>
</gene>
<evidence type="ECO:0000313" key="2">
    <source>
        <dbReference type="EMBL" id="NJJ03857.1"/>
    </source>
</evidence>
<protein>
    <recommendedName>
        <fullName evidence="6">Lipoprotein</fullName>
    </recommendedName>
</protein>
<feature type="signal peptide" evidence="1">
    <location>
        <begin position="1"/>
        <end position="22"/>
    </location>
</feature>
<sequence>MKLRLLPLVCAPVLALVGCSTAEITPLHEARVQEVSEIRDALAGTDFDCTNWQELKQEEGVCMQKEKGQIKFKLDGTPEDYARYLMEEQFPYAKEVIVGENWVGRCDNTDEGTCQTIAEGLGANVKQSTRS</sequence>
<proteinExistence type="predicted"/>
<dbReference type="PROSITE" id="PS51257">
    <property type="entry name" value="PROKAR_LIPOPROTEIN"/>
    <property type="match status" value="1"/>
</dbReference>
<dbReference type="Proteomes" id="UP000591626">
    <property type="component" value="Unassembled WGS sequence"/>
</dbReference>
<keyword evidence="1" id="KW-0732">Signal</keyword>
<keyword evidence="5" id="KW-1185">Reference proteome</keyword>
<dbReference type="RefSeq" id="WP_070449560.1">
    <property type="nucleotide sequence ID" value="NZ_CP047198.1"/>
</dbReference>
<evidence type="ECO:0000313" key="3">
    <source>
        <dbReference type="EMBL" id="QXB17790.1"/>
    </source>
</evidence>
<organism evidence="2 4">
    <name type="scientific">Corynebacterium coyleae</name>
    <dbReference type="NCBI Taxonomy" id="53374"/>
    <lineage>
        <taxon>Bacteria</taxon>
        <taxon>Bacillati</taxon>
        <taxon>Actinomycetota</taxon>
        <taxon>Actinomycetes</taxon>
        <taxon>Mycobacteriales</taxon>
        <taxon>Corynebacteriaceae</taxon>
        <taxon>Corynebacterium</taxon>
    </lineage>
</organism>
<dbReference type="GeneID" id="92750051"/>
<evidence type="ECO:0000256" key="1">
    <source>
        <dbReference type="SAM" id="SignalP"/>
    </source>
</evidence>
<dbReference type="EMBL" id="CP077302">
    <property type="protein sequence ID" value="QXB17790.1"/>
    <property type="molecule type" value="Genomic_DNA"/>
</dbReference>
<name>A0AAP7CC57_9CORY</name>